<name>A0A1E1K7P2_9HELO</name>
<sequence>MASASDSSDSALGLLEEETEQGVRICRQFMLLANRTSRSLANYFGEYE</sequence>
<evidence type="ECO:0000313" key="1">
    <source>
        <dbReference type="EMBL" id="CZS94095.1"/>
    </source>
</evidence>
<keyword evidence="2" id="KW-1185">Reference proteome</keyword>
<evidence type="ECO:0000313" key="2">
    <source>
        <dbReference type="Proteomes" id="UP000178912"/>
    </source>
</evidence>
<proteinExistence type="predicted"/>
<dbReference type="Proteomes" id="UP000178912">
    <property type="component" value="Unassembled WGS sequence"/>
</dbReference>
<dbReference type="AlphaFoldDB" id="A0A1E1K7P2"/>
<reference evidence="2" key="1">
    <citation type="submission" date="2016-03" db="EMBL/GenBank/DDBJ databases">
        <authorList>
            <person name="Guldener U."/>
        </authorList>
    </citation>
    <scope>NUCLEOTIDE SEQUENCE [LARGE SCALE GENOMIC DNA]</scope>
    <source>
        <strain evidence="2">04CH-RAC-A.6.1</strain>
    </source>
</reference>
<dbReference type="EMBL" id="FJUX01000017">
    <property type="protein sequence ID" value="CZS94095.1"/>
    <property type="molecule type" value="Genomic_DNA"/>
</dbReference>
<accession>A0A1E1K7P2</accession>
<organism evidence="1 2">
    <name type="scientific">Rhynchosporium agropyri</name>
    <dbReference type="NCBI Taxonomy" id="914238"/>
    <lineage>
        <taxon>Eukaryota</taxon>
        <taxon>Fungi</taxon>
        <taxon>Dikarya</taxon>
        <taxon>Ascomycota</taxon>
        <taxon>Pezizomycotina</taxon>
        <taxon>Leotiomycetes</taxon>
        <taxon>Helotiales</taxon>
        <taxon>Ploettnerulaceae</taxon>
        <taxon>Rhynchosporium</taxon>
    </lineage>
</organism>
<protein>
    <submittedName>
        <fullName evidence="1">Uncharacterized protein</fullName>
    </submittedName>
</protein>
<gene>
    <name evidence="1" type="ORF">RAG0_04129</name>
</gene>